<feature type="coiled-coil region" evidence="1">
    <location>
        <begin position="109"/>
        <end position="153"/>
    </location>
</feature>
<keyword evidence="1" id="KW-0175">Coiled coil</keyword>
<dbReference type="Proteomes" id="UP000823936">
    <property type="component" value="Unassembled WGS sequence"/>
</dbReference>
<dbReference type="Pfam" id="PF02591">
    <property type="entry name" value="Zn_ribbon_9"/>
    <property type="match status" value="1"/>
</dbReference>
<feature type="compositionally biased region" description="Basic and acidic residues" evidence="2">
    <location>
        <begin position="261"/>
        <end position="273"/>
    </location>
</feature>
<proteinExistence type="predicted"/>
<dbReference type="InterPro" id="IPR003743">
    <property type="entry name" value="Zf-RING_7"/>
</dbReference>
<protein>
    <recommendedName>
        <fullName evidence="3">C4-type zinc ribbon domain-containing protein</fullName>
    </recommendedName>
</protein>
<feature type="region of interest" description="Disordered" evidence="2">
    <location>
        <begin position="261"/>
        <end position="288"/>
    </location>
</feature>
<dbReference type="AlphaFoldDB" id="A0A9D1PRF8"/>
<reference evidence="4" key="1">
    <citation type="journal article" date="2021" name="PeerJ">
        <title>Extensive microbial diversity within the chicken gut microbiome revealed by metagenomics and culture.</title>
        <authorList>
            <person name="Gilroy R."/>
            <person name="Ravi A."/>
            <person name="Getino M."/>
            <person name="Pursley I."/>
            <person name="Horton D.L."/>
            <person name="Alikhan N.F."/>
            <person name="Baker D."/>
            <person name="Gharbi K."/>
            <person name="Hall N."/>
            <person name="Watson M."/>
            <person name="Adriaenssens E.M."/>
            <person name="Foster-Nyarko E."/>
            <person name="Jarju S."/>
            <person name="Secka A."/>
            <person name="Antonio M."/>
            <person name="Oren A."/>
            <person name="Chaudhuri R.R."/>
            <person name="La Ragione R."/>
            <person name="Hildebrand F."/>
            <person name="Pallen M.J."/>
        </authorList>
    </citation>
    <scope>NUCLEOTIDE SEQUENCE</scope>
    <source>
        <strain evidence="4">Gambia11-129</strain>
    </source>
</reference>
<sequence>MANEKLECLKKLQVVLQKKFVLEDEVHNIPCNLIKKSEELDAAKTKLDNLTQARDAVESELKSLSIRYDDAFNKRVEYEKQMEFISTQREYEALSKQLDEANVTENSLLKLKEAKNTELSKLNAEIETQSAVVDALQTEHDDEKKDVDALLESKNAEISALDAECSSIRESIISDELFDKFSNIVRKKDGYGIVPVYGQVCTGCDLILPVQFVIDLELKNQKDEIDYCPYCSRIIYKEHLDEETEKNYTFEKLENKIEGRNTHAEDLGSKDDNDTFDESMEMDDSFDF</sequence>
<feature type="coiled-coil region" evidence="1">
    <location>
        <begin position="33"/>
        <end position="81"/>
    </location>
</feature>
<name>A0A9D1PRF8_9SPIO</name>
<reference evidence="4" key="2">
    <citation type="submission" date="2021-04" db="EMBL/GenBank/DDBJ databases">
        <authorList>
            <person name="Gilroy R."/>
        </authorList>
    </citation>
    <scope>NUCLEOTIDE SEQUENCE</scope>
    <source>
        <strain evidence="4">Gambia11-129</strain>
    </source>
</reference>
<evidence type="ECO:0000256" key="1">
    <source>
        <dbReference type="SAM" id="Coils"/>
    </source>
</evidence>
<evidence type="ECO:0000313" key="5">
    <source>
        <dbReference type="Proteomes" id="UP000823936"/>
    </source>
</evidence>
<comment type="caution">
    <text evidence="4">The sequence shown here is derived from an EMBL/GenBank/DDBJ whole genome shotgun (WGS) entry which is preliminary data.</text>
</comment>
<accession>A0A9D1PRF8</accession>
<gene>
    <name evidence="4" type="ORF">IAB12_00375</name>
</gene>
<evidence type="ECO:0000256" key="2">
    <source>
        <dbReference type="SAM" id="MobiDB-lite"/>
    </source>
</evidence>
<dbReference type="EMBL" id="DXHU01000002">
    <property type="protein sequence ID" value="HIV98224.1"/>
    <property type="molecule type" value="Genomic_DNA"/>
</dbReference>
<organism evidence="4 5">
    <name type="scientific">Candidatus Ornithospirochaeta avicola</name>
    <dbReference type="NCBI Taxonomy" id="2840896"/>
    <lineage>
        <taxon>Bacteria</taxon>
        <taxon>Pseudomonadati</taxon>
        <taxon>Spirochaetota</taxon>
        <taxon>Spirochaetia</taxon>
        <taxon>Spirochaetales</taxon>
        <taxon>Spirochaetaceae</taxon>
        <taxon>Spirochaetaceae incertae sedis</taxon>
        <taxon>Candidatus Ornithospirochaeta</taxon>
    </lineage>
</organism>
<dbReference type="Gene3D" id="1.10.287.1490">
    <property type="match status" value="1"/>
</dbReference>
<evidence type="ECO:0000259" key="3">
    <source>
        <dbReference type="Pfam" id="PF02591"/>
    </source>
</evidence>
<evidence type="ECO:0000313" key="4">
    <source>
        <dbReference type="EMBL" id="HIV98224.1"/>
    </source>
</evidence>
<feature type="compositionally biased region" description="Acidic residues" evidence="2">
    <location>
        <begin position="274"/>
        <end position="288"/>
    </location>
</feature>
<feature type="domain" description="C4-type zinc ribbon" evidence="3">
    <location>
        <begin position="200"/>
        <end position="235"/>
    </location>
</feature>